<evidence type="ECO:0000313" key="4">
    <source>
        <dbReference type="Proteomes" id="UP001165069"/>
    </source>
</evidence>
<reference evidence="3 4" key="1">
    <citation type="journal article" date="2023" name="Antonie Van Leeuwenhoek">
        <title>Mesoterricola silvestris gen. nov., sp. nov., Mesoterricola sediminis sp. nov., Geothrix oryzae sp. nov., Geothrix edaphica sp. nov., Geothrix rubra sp. nov., and Geothrix limicola sp. nov., six novel members of Acidobacteriota isolated from soils.</title>
        <authorList>
            <person name="Itoh H."/>
            <person name="Sugisawa Y."/>
            <person name="Mise K."/>
            <person name="Xu Z."/>
            <person name="Kuniyasu M."/>
            <person name="Ushijima N."/>
            <person name="Kawano K."/>
            <person name="Kobayashi E."/>
            <person name="Shiratori Y."/>
            <person name="Masuda Y."/>
            <person name="Senoo K."/>
        </authorList>
    </citation>
    <scope>NUCLEOTIDE SEQUENCE [LARGE SCALE GENOMIC DNA]</scope>
    <source>
        <strain evidence="3 4">Red804</strain>
    </source>
</reference>
<dbReference type="SUPFAM" id="SSF53448">
    <property type="entry name" value="Nucleotide-diphospho-sugar transferases"/>
    <property type="match status" value="1"/>
</dbReference>
<keyword evidence="2 3" id="KW-0548">Nucleotidyltransferase</keyword>
<dbReference type="GO" id="GO:0016779">
    <property type="term" value="F:nucleotidyltransferase activity"/>
    <property type="evidence" value="ECO:0007669"/>
    <property type="project" value="UniProtKB-KW"/>
</dbReference>
<evidence type="ECO:0000256" key="1">
    <source>
        <dbReference type="ARBA" id="ARBA00022679"/>
    </source>
</evidence>
<dbReference type="PANTHER" id="PTHR32125:SF4">
    <property type="entry name" value="2-C-METHYL-D-ERYTHRITOL 4-PHOSPHATE CYTIDYLYLTRANSFERASE, CHLOROPLASTIC"/>
    <property type="match status" value="1"/>
</dbReference>
<dbReference type="InterPro" id="IPR018294">
    <property type="entry name" value="ISPD_synthase_CS"/>
</dbReference>
<dbReference type="Gene3D" id="3.90.550.10">
    <property type="entry name" value="Spore Coat Polysaccharide Biosynthesis Protein SpsA, Chain A"/>
    <property type="match status" value="1"/>
</dbReference>
<keyword evidence="4" id="KW-1185">Reference proteome</keyword>
<protein>
    <submittedName>
        <fullName evidence="3">2-C-methyl-D-erythritol 4-phosphate cytidylyltransferase</fullName>
    </submittedName>
</protein>
<comment type="caution">
    <text evidence="3">The sequence shown here is derived from an EMBL/GenBank/DDBJ whole genome shotgun (WGS) entry which is preliminary data.</text>
</comment>
<dbReference type="Pfam" id="PF01128">
    <property type="entry name" value="IspD"/>
    <property type="match status" value="1"/>
</dbReference>
<dbReference type="RefSeq" id="WP_285569974.1">
    <property type="nucleotide sequence ID" value="NZ_BSDE01000001.1"/>
</dbReference>
<dbReference type="PANTHER" id="PTHR32125">
    <property type="entry name" value="2-C-METHYL-D-ERYTHRITOL 4-PHOSPHATE CYTIDYLYLTRANSFERASE, CHLOROPLASTIC"/>
    <property type="match status" value="1"/>
</dbReference>
<dbReference type="Proteomes" id="UP001165069">
    <property type="component" value="Unassembled WGS sequence"/>
</dbReference>
<evidence type="ECO:0000256" key="2">
    <source>
        <dbReference type="ARBA" id="ARBA00022695"/>
    </source>
</evidence>
<name>A0ABQ5QBG0_9BACT</name>
<evidence type="ECO:0000313" key="3">
    <source>
        <dbReference type="EMBL" id="GLH72042.1"/>
    </source>
</evidence>
<dbReference type="InterPro" id="IPR029044">
    <property type="entry name" value="Nucleotide-diphossugar_trans"/>
</dbReference>
<keyword evidence="1" id="KW-0808">Transferase</keyword>
<organism evidence="3 4">
    <name type="scientific">Geothrix limicola</name>
    <dbReference type="NCBI Taxonomy" id="2927978"/>
    <lineage>
        <taxon>Bacteria</taxon>
        <taxon>Pseudomonadati</taxon>
        <taxon>Acidobacteriota</taxon>
        <taxon>Holophagae</taxon>
        <taxon>Holophagales</taxon>
        <taxon>Holophagaceae</taxon>
        <taxon>Geothrix</taxon>
    </lineage>
</organism>
<sequence length="234" mass="25677">MSNPSSPASADPLRPFLVIPAGGRGLRMGGGLPKQFRDWDGRPLLQVTVEAFLAPGMPRLAGIALAVPDSHLEEARSWPFPVPYTVVPGGDTRQESVWLALRTLPNLPMAPVMIHDAVRPFPPAVPLWEALEALNRFDGVLLGEPSTDTLKRVDSLGRVLRTEPREEFFRAQTPQIARLGTWLQAFQAAEEAGFIGTDDVSLLERLGLSVKLIPSPSSNLKLTTPEDWERSRPH</sequence>
<dbReference type="CDD" id="cd02516">
    <property type="entry name" value="CDP-ME_synthetase"/>
    <property type="match status" value="1"/>
</dbReference>
<dbReference type="InterPro" id="IPR034683">
    <property type="entry name" value="IspD/TarI"/>
</dbReference>
<dbReference type="InterPro" id="IPR050088">
    <property type="entry name" value="IspD/TarI_cytidylyltransf_bact"/>
</dbReference>
<gene>
    <name evidence="3" type="ORF">GETHLI_05440</name>
</gene>
<dbReference type="PROSITE" id="PS01295">
    <property type="entry name" value="ISPD"/>
    <property type="match status" value="1"/>
</dbReference>
<proteinExistence type="predicted"/>
<accession>A0ABQ5QBG0</accession>
<dbReference type="EMBL" id="BSDE01000001">
    <property type="protein sequence ID" value="GLH72042.1"/>
    <property type="molecule type" value="Genomic_DNA"/>
</dbReference>